<evidence type="ECO:0000313" key="10">
    <source>
        <dbReference type="WBParaSite" id="DME_0000809601-mRNA-1"/>
    </source>
</evidence>
<dbReference type="OrthoDB" id="16816at2759"/>
<evidence type="ECO:0000256" key="1">
    <source>
        <dbReference type="ARBA" id="ARBA00022603"/>
    </source>
</evidence>
<feature type="domain" description="Methyltransferase type 11" evidence="6">
    <location>
        <begin position="2"/>
        <end position="65"/>
    </location>
</feature>
<gene>
    <name evidence="7" type="ORF">DME_LOCUS2221</name>
</gene>
<dbReference type="GO" id="GO:0005739">
    <property type="term" value="C:mitochondrion"/>
    <property type="evidence" value="ECO:0007669"/>
    <property type="project" value="TreeGrafter"/>
</dbReference>
<dbReference type="WBParaSite" id="DME_0000809601-mRNA-1">
    <property type="protein sequence ID" value="DME_0000809601-mRNA-1"/>
    <property type="gene ID" value="DME_0000809601"/>
</dbReference>
<sequence length="224" mass="24909">MSSEMVYHSKSAADVEVFTERIVADEELAPFRDQSADLIISSLSAHWINDLPKWFARCFSILRPDCPLIGAVLAADTLHELRVSIQLAETERLGGIGSHISPFVQPHDIGSLMHHAGFEMITLDMDEIEVINYPDVFSLLFDLQCMGESNATRNRSHLRTDVIVAAEAVYKVMFAKDDGSYPATFQVLSFIGWRPGPNSPKLAKRGSQDVSFKDVAKIIEGFSH</sequence>
<proteinExistence type="predicted"/>
<dbReference type="GO" id="GO:0008757">
    <property type="term" value="F:S-adenosylmethionine-dependent methyltransferase activity"/>
    <property type="evidence" value="ECO:0007669"/>
    <property type="project" value="InterPro"/>
</dbReference>
<dbReference type="Gene3D" id="3.40.50.150">
    <property type="entry name" value="Vaccinia Virus protein VP39"/>
    <property type="match status" value="1"/>
</dbReference>
<dbReference type="PANTHER" id="PTHR13090">
    <property type="entry name" value="ARGININE-HYDROXYLASE NDUFAF5, MITOCHONDRIAL"/>
    <property type="match status" value="1"/>
</dbReference>
<dbReference type="Proteomes" id="UP000274756">
    <property type="component" value="Unassembled WGS sequence"/>
</dbReference>
<evidence type="ECO:0000259" key="6">
    <source>
        <dbReference type="Pfam" id="PF08241"/>
    </source>
</evidence>
<evidence type="ECO:0000256" key="4">
    <source>
        <dbReference type="ARBA" id="ARBA00041833"/>
    </source>
</evidence>
<dbReference type="GO" id="GO:0032259">
    <property type="term" value="P:methylation"/>
    <property type="evidence" value="ECO:0007669"/>
    <property type="project" value="UniProtKB-KW"/>
</dbReference>
<evidence type="ECO:0000256" key="5">
    <source>
        <dbReference type="ARBA" id="ARBA00042549"/>
    </source>
</evidence>
<dbReference type="InterPro" id="IPR050602">
    <property type="entry name" value="Malonyl-ACP_OMT"/>
</dbReference>
<evidence type="ECO:0000313" key="8">
    <source>
        <dbReference type="Proteomes" id="UP000038040"/>
    </source>
</evidence>
<dbReference type="Proteomes" id="UP000038040">
    <property type="component" value="Unplaced"/>
</dbReference>
<keyword evidence="9" id="KW-1185">Reference proteome</keyword>
<dbReference type="PANTHER" id="PTHR13090:SF1">
    <property type="entry name" value="ARGININE-HYDROXYLASE NDUFAF5, MITOCHONDRIAL"/>
    <property type="match status" value="1"/>
</dbReference>
<reference evidence="7 9" key="2">
    <citation type="submission" date="2018-11" db="EMBL/GenBank/DDBJ databases">
        <authorList>
            <consortium name="Pathogen Informatics"/>
        </authorList>
    </citation>
    <scope>NUCLEOTIDE SEQUENCE [LARGE SCALE GENOMIC DNA]</scope>
</reference>
<evidence type="ECO:0000313" key="7">
    <source>
        <dbReference type="EMBL" id="VDN52248.1"/>
    </source>
</evidence>
<evidence type="ECO:0000313" key="9">
    <source>
        <dbReference type="Proteomes" id="UP000274756"/>
    </source>
</evidence>
<dbReference type="GO" id="GO:0032981">
    <property type="term" value="P:mitochondrial respiratory chain complex I assembly"/>
    <property type="evidence" value="ECO:0007669"/>
    <property type="project" value="TreeGrafter"/>
</dbReference>
<evidence type="ECO:0000256" key="3">
    <source>
        <dbReference type="ARBA" id="ARBA00040937"/>
    </source>
</evidence>
<dbReference type="AlphaFoldDB" id="A0A0N4UK68"/>
<dbReference type="Pfam" id="PF08241">
    <property type="entry name" value="Methyltransf_11"/>
    <property type="match status" value="1"/>
</dbReference>
<evidence type="ECO:0000256" key="2">
    <source>
        <dbReference type="ARBA" id="ARBA00022679"/>
    </source>
</evidence>
<accession>A0A0N4UK68</accession>
<dbReference type="EMBL" id="UYYG01000050">
    <property type="protein sequence ID" value="VDN52248.1"/>
    <property type="molecule type" value="Genomic_DNA"/>
</dbReference>
<keyword evidence="2" id="KW-0808">Transferase</keyword>
<keyword evidence="1" id="KW-0489">Methyltransferase</keyword>
<dbReference type="InterPro" id="IPR013216">
    <property type="entry name" value="Methyltransf_11"/>
</dbReference>
<name>A0A0N4UK68_DRAME</name>
<dbReference type="STRING" id="318479.A0A0N4UK68"/>
<protein>
    <recommendedName>
        <fullName evidence="3">Arginine-hydroxylase NDUFAF5, mitochondrial</fullName>
    </recommendedName>
    <alternativeName>
        <fullName evidence="4">NADH dehydrogenase [ubiquinone] 1 alpha subcomplex assembly factor 5</fullName>
    </alternativeName>
    <alternativeName>
        <fullName evidence="5">Putative methyltransferase NDUFAF5</fullName>
    </alternativeName>
</protein>
<dbReference type="InterPro" id="IPR029063">
    <property type="entry name" value="SAM-dependent_MTases_sf"/>
</dbReference>
<reference evidence="10" key="1">
    <citation type="submission" date="2017-02" db="UniProtKB">
        <authorList>
            <consortium name="WormBaseParasite"/>
        </authorList>
    </citation>
    <scope>IDENTIFICATION</scope>
</reference>
<organism evidence="8 10">
    <name type="scientific">Dracunculus medinensis</name>
    <name type="common">Guinea worm</name>
    <dbReference type="NCBI Taxonomy" id="318479"/>
    <lineage>
        <taxon>Eukaryota</taxon>
        <taxon>Metazoa</taxon>
        <taxon>Ecdysozoa</taxon>
        <taxon>Nematoda</taxon>
        <taxon>Chromadorea</taxon>
        <taxon>Rhabditida</taxon>
        <taxon>Spirurina</taxon>
        <taxon>Dracunculoidea</taxon>
        <taxon>Dracunculidae</taxon>
        <taxon>Dracunculus</taxon>
    </lineage>
</organism>
<dbReference type="SUPFAM" id="SSF53335">
    <property type="entry name" value="S-adenosyl-L-methionine-dependent methyltransferases"/>
    <property type="match status" value="1"/>
</dbReference>